<dbReference type="Gene3D" id="3.30.10.10">
    <property type="entry name" value="Trypsin Inhibitor V, subunit A"/>
    <property type="match status" value="1"/>
</dbReference>
<dbReference type="EMBL" id="CP081201">
    <property type="protein sequence ID" value="UXZ96392.1"/>
    <property type="molecule type" value="Genomic_DNA"/>
</dbReference>
<reference evidence="1" key="1">
    <citation type="submission" date="2021-08" db="EMBL/GenBank/DDBJ databases">
        <title>Complete genome sequence of Pseudomonas phytophila.</title>
        <authorList>
            <person name="Weir B.S."/>
            <person name="Templeton M.D."/>
            <person name="Arshed S."/>
            <person name="Andersen M.T."/>
            <person name="Jayaraman J."/>
        </authorList>
    </citation>
    <scope>NUCLEOTIDE SEQUENCE</scope>
    <source>
        <strain evidence="1">ICMP 23753</strain>
    </source>
</reference>
<evidence type="ECO:0008006" key="3">
    <source>
        <dbReference type="Google" id="ProtNLM"/>
    </source>
</evidence>
<proteinExistence type="predicted"/>
<evidence type="ECO:0000313" key="1">
    <source>
        <dbReference type="EMBL" id="UXZ96392.1"/>
    </source>
</evidence>
<name>A0ABY6FES6_9PSED</name>
<sequence length="67" mass="7603">MTNEEIIQQLQYLIGSRYEPTIKTHISELTGREHVVSSKDFVTKEFDIDRVTVDVDGANLVQGFSFG</sequence>
<dbReference type="Proteomes" id="UP001063228">
    <property type="component" value="Chromosome"/>
</dbReference>
<evidence type="ECO:0000313" key="2">
    <source>
        <dbReference type="Proteomes" id="UP001063228"/>
    </source>
</evidence>
<accession>A0ABY6FES6</accession>
<gene>
    <name evidence="1" type="ORF">K3169_00285</name>
</gene>
<protein>
    <recommendedName>
        <fullName evidence="3">Peptidase inhibitor I78 family protein</fullName>
    </recommendedName>
</protein>
<dbReference type="RefSeq" id="WP_122395708.1">
    <property type="nucleotide sequence ID" value="NZ_CP081201.1"/>
</dbReference>
<keyword evidence="2" id="KW-1185">Reference proteome</keyword>
<organism evidence="1 2">
    <name type="scientific">Pseudomonas phytophila</name>
    <dbReference type="NCBI Taxonomy" id="2867264"/>
    <lineage>
        <taxon>Bacteria</taxon>
        <taxon>Pseudomonadati</taxon>
        <taxon>Pseudomonadota</taxon>
        <taxon>Gammaproteobacteria</taxon>
        <taxon>Pseudomonadales</taxon>
        <taxon>Pseudomonadaceae</taxon>
        <taxon>Pseudomonas</taxon>
    </lineage>
</organism>